<dbReference type="InterPro" id="IPR006026">
    <property type="entry name" value="Peptidase_Metallo"/>
</dbReference>
<feature type="binding site" evidence="11">
    <location>
        <position position="221"/>
    </location>
    <ligand>
        <name>Ca(2+)</name>
        <dbReference type="ChEBI" id="CHEBI:29108"/>
        <label>3</label>
    </ligand>
</feature>
<dbReference type="InterPro" id="IPR002477">
    <property type="entry name" value="Peptidoglycan-bd-like"/>
</dbReference>
<dbReference type="InterPro" id="IPR024079">
    <property type="entry name" value="MetalloPept_cat_dom_sf"/>
</dbReference>
<dbReference type="PANTHER" id="PTHR10201:SF321">
    <property type="entry name" value="METALLOENDOPROTEINASE 4-MMP"/>
    <property type="match status" value="1"/>
</dbReference>
<feature type="binding site" evidence="11">
    <location>
        <position position="201"/>
    </location>
    <ligand>
        <name>Ca(2+)</name>
        <dbReference type="ChEBI" id="CHEBI:29108"/>
        <label>3</label>
    </ligand>
</feature>
<evidence type="ECO:0000256" key="6">
    <source>
        <dbReference type="ARBA" id="ARBA00022833"/>
    </source>
</evidence>
<feature type="chain" id="PRO_5044257156" evidence="12">
    <location>
        <begin position="18"/>
        <end position="337"/>
    </location>
</feature>
<sequence length="337" mass="37278">MSSIIILLSLLFSFTSSRPLPPSLPQFTWQAFANLTGAKQGDELSGIADLKHYLNRFGYLPGIAANFTDTFDNSLATAISLYQSKLNLPISGHLDEPTLTNLMSPRCGVSDTTTTRRKTFQYFPGEPRWSRSHPITLSYSLSPHNTINYISKADIIASVSRAFDRWSRVIPITFIEENNYEEADVKLGFYRGDHGDGEPFDGVLGVLAHAFSPENGRLHLDAAERWSVNFADEKSEVAVDLESVVTHEIGHVLGLAHSSESDAVMFPSLSPRMMKRELRVDDVEGVQALYGSNPNFKMSSILESDQDTSSSASSSSSLVRVRVWGFGVVFLLMVFVL</sequence>
<dbReference type="PRINTS" id="PR00138">
    <property type="entry name" value="MATRIXIN"/>
</dbReference>
<dbReference type="PANTHER" id="PTHR10201">
    <property type="entry name" value="MATRIX METALLOPROTEINASE"/>
    <property type="match status" value="1"/>
</dbReference>
<keyword evidence="6 11" id="KW-0862">Zinc</keyword>
<evidence type="ECO:0000313" key="15">
    <source>
        <dbReference type="RefSeq" id="XP_039142255.1"/>
    </source>
</evidence>
<feature type="binding site" evidence="11">
    <location>
        <position position="265"/>
    </location>
    <ligand>
        <name>Zn(2+)</name>
        <dbReference type="ChEBI" id="CHEBI:29105"/>
        <label>2</label>
        <note>catalytic</note>
    </ligand>
</feature>
<feature type="binding site" evidence="11">
    <location>
        <position position="247"/>
    </location>
    <ligand>
        <name>Zn(2+)</name>
        <dbReference type="ChEBI" id="CHEBI:29105"/>
        <label>2</label>
        <note>catalytic</note>
    </ligand>
</feature>
<keyword evidence="11" id="KW-0106">Calcium</keyword>
<dbReference type="GO" id="GO:0004222">
    <property type="term" value="F:metalloendopeptidase activity"/>
    <property type="evidence" value="ECO:0007669"/>
    <property type="project" value="InterPro"/>
</dbReference>
<feature type="binding site" evidence="11">
    <location>
        <position position="219"/>
    </location>
    <ligand>
        <name>Zn(2+)</name>
        <dbReference type="ChEBI" id="CHEBI:29105"/>
        <label>1</label>
    </ligand>
</feature>
<evidence type="ECO:0000256" key="8">
    <source>
        <dbReference type="ARBA" id="ARBA00023145"/>
    </source>
</evidence>
<reference evidence="15" key="1">
    <citation type="submission" date="2025-08" db="UniProtKB">
        <authorList>
            <consortium name="RefSeq"/>
        </authorList>
    </citation>
    <scope>IDENTIFICATION</scope>
</reference>
<dbReference type="CDD" id="cd04278">
    <property type="entry name" value="ZnMc_MMP"/>
    <property type="match status" value="1"/>
</dbReference>
<gene>
    <name evidence="15" type="primary">LOC120279388</name>
</gene>
<keyword evidence="4 12" id="KW-0732">Signal</keyword>
<feature type="binding site" evidence="11">
    <location>
        <position position="209"/>
    </location>
    <ligand>
        <name>Zn(2+)</name>
        <dbReference type="ChEBI" id="CHEBI:29105"/>
        <label>1</label>
    </ligand>
</feature>
<feature type="binding site" evidence="11">
    <location>
        <position position="224"/>
    </location>
    <ligand>
        <name>Ca(2+)</name>
        <dbReference type="ChEBI" id="CHEBI:29108"/>
        <label>1</label>
    </ligand>
</feature>
<keyword evidence="2" id="KW-0645">Protease</keyword>
<keyword evidence="3 11" id="KW-0479">Metal-binding</keyword>
<evidence type="ECO:0000256" key="11">
    <source>
        <dbReference type="PIRSR" id="PIRSR621190-2"/>
    </source>
</evidence>
<keyword evidence="9" id="KW-0325">Glycoprotein</keyword>
<evidence type="ECO:0000256" key="2">
    <source>
        <dbReference type="ARBA" id="ARBA00022670"/>
    </source>
</evidence>
<comment type="similarity">
    <text evidence="1">Belongs to the peptidase M10A family. Matrix metalloproteinases (MMPs) subfamily.</text>
</comment>
<feature type="binding site" evidence="11">
    <location>
        <position position="224"/>
    </location>
    <ligand>
        <name>Ca(2+)</name>
        <dbReference type="ChEBI" id="CHEBI:29108"/>
        <label>3</label>
    </ligand>
</feature>
<dbReference type="GO" id="GO:0031012">
    <property type="term" value="C:extracellular matrix"/>
    <property type="evidence" value="ECO:0007669"/>
    <property type="project" value="InterPro"/>
</dbReference>
<organism evidence="14 15">
    <name type="scientific">Dioscorea cayennensis subsp. rotundata</name>
    <name type="common">White Guinea yam</name>
    <name type="synonym">Dioscorea rotundata</name>
    <dbReference type="NCBI Taxonomy" id="55577"/>
    <lineage>
        <taxon>Eukaryota</taxon>
        <taxon>Viridiplantae</taxon>
        <taxon>Streptophyta</taxon>
        <taxon>Embryophyta</taxon>
        <taxon>Tracheophyta</taxon>
        <taxon>Spermatophyta</taxon>
        <taxon>Magnoliopsida</taxon>
        <taxon>Liliopsida</taxon>
        <taxon>Dioscoreales</taxon>
        <taxon>Dioscoreaceae</taxon>
        <taxon>Dioscorea</taxon>
    </lineage>
</organism>
<name>A0AB40CQW2_DIOCR</name>
<dbReference type="RefSeq" id="XP_039142255.1">
    <property type="nucleotide sequence ID" value="XM_039286321.1"/>
</dbReference>
<dbReference type="GO" id="GO:0008270">
    <property type="term" value="F:zinc ion binding"/>
    <property type="evidence" value="ECO:0007669"/>
    <property type="project" value="InterPro"/>
</dbReference>
<dbReference type="InterPro" id="IPR001818">
    <property type="entry name" value="Pept_M10_metallopeptidase"/>
</dbReference>
<evidence type="ECO:0000256" key="4">
    <source>
        <dbReference type="ARBA" id="ARBA00022729"/>
    </source>
</evidence>
<feature type="binding site" evidence="11">
    <location>
        <position position="251"/>
    </location>
    <ligand>
        <name>Zn(2+)</name>
        <dbReference type="ChEBI" id="CHEBI:29105"/>
        <label>2</label>
        <note>catalytic</note>
    </ligand>
</feature>
<dbReference type="Proteomes" id="UP001515500">
    <property type="component" value="Chromosome 16"/>
</dbReference>
<dbReference type="InterPro" id="IPR021190">
    <property type="entry name" value="Pept_M10A"/>
</dbReference>
<keyword evidence="8" id="KW-0865">Zymogen</keyword>
<proteinExistence type="inferred from homology"/>
<keyword evidence="5" id="KW-0378">Hydrolase</keyword>
<evidence type="ECO:0000256" key="9">
    <source>
        <dbReference type="ARBA" id="ARBA00023180"/>
    </source>
</evidence>
<dbReference type="Pfam" id="PF00413">
    <property type="entry name" value="Peptidase_M10"/>
    <property type="match status" value="1"/>
</dbReference>
<dbReference type="Pfam" id="PF01471">
    <property type="entry name" value="PG_binding_1"/>
    <property type="match status" value="1"/>
</dbReference>
<evidence type="ECO:0000256" key="10">
    <source>
        <dbReference type="PIRSR" id="PIRSR621190-1"/>
    </source>
</evidence>
<keyword evidence="7" id="KW-0482">Metalloprotease</keyword>
<dbReference type="SMART" id="SM00235">
    <property type="entry name" value="ZnMc"/>
    <property type="match status" value="1"/>
</dbReference>
<evidence type="ECO:0000259" key="13">
    <source>
        <dbReference type="SMART" id="SM00235"/>
    </source>
</evidence>
<comment type="cofactor">
    <cofactor evidence="11">
        <name>Zn(2+)</name>
        <dbReference type="ChEBI" id="CHEBI:29105"/>
    </cofactor>
    <text evidence="11">Binds 2 Zn(2+) ions per subunit.</text>
</comment>
<dbReference type="Gene3D" id="3.40.390.10">
    <property type="entry name" value="Collagenase (Catalytic Domain)"/>
    <property type="match status" value="1"/>
</dbReference>
<dbReference type="GO" id="GO:0006508">
    <property type="term" value="P:proteolysis"/>
    <property type="evidence" value="ECO:0007669"/>
    <property type="project" value="UniProtKB-KW"/>
</dbReference>
<protein>
    <submittedName>
        <fullName evidence="15">Metalloendoproteinase 1-MMP-like</fullName>
    </submittedName>
</protein>
<evidence type="ECO:0000256" key="1">
    <source>
        <dbReference type="ARBA" id="ARBA00009614"/>
    </source>
</evidence>
<dbReference type="GeneID" id="120279388"/>
<comment type="cofactor">
    <cofactor evidence="11">
        <name>Ca(2+)</name>
        <dbReference type="ChEBI" id="CHEBI:29108"/>
    </cofactor>
    <text evidence="11">Can bind about 5 Ca(2+) ions per subunit.</text>
</comment>
<feature type="domain" description="Peptidase metallopeptidase" evidence="13">
    <location>
        <begin position="125"/>
        <end position="292"/>
    </location>
</feature>
<feature type="binding site" evidence="11">
    <location>
        <position position="184"/>
    </location>
    <ligand>
        <name>Ca(2+)</name>
        <dbReference type="ChEBI" id="CHEBI:29108"/>
        <label>2</label>
    </ligand>
</feature>
<feature type="active site" evidence="10">
    <location>
        <position position="248"/>
    </location>
</feature>
<dbReference type="InterPro" id="IPR036365">
    <property type="entry name" value="PGBD-like_sf"/>
</dbReference>
<accession>A0AB40CQW2</accession>
<evidence type="ECO:0000313" key="14">
    <source>
        <dbReference type="Proteomes" id="UP001515500"/>
    </source>
</evidence>
<dbReference type="SUPFAM" id="SSF55486">
    <property type="entry name" value="Metalloproteases ('zincins'), catalytic domain"/>
    <property type="match status" value="1"/>
</dbReference>
<feature type="binding site" evidence="11">
    <location>
        <position position="202"/>
    </location>
    <ligand>
        <name>Ca(2+)</name>
        <dbReference type="ChEBI" id="CHEBI:29108"/>
        <label>3</label>
    </ligand>
</feature>
<dbReference type="GO" id="GO:0030574">
    <property type="term" value="P:collagen catabolic process"/>
    <property type="evidence" value="ECO:0007669"/>
    <property type="project" value="TreeGrafter"/>
</dbReference>
<keyword evidence="14" id="KW-1185">Reference proteome</keyword>
<evidence type="ECO:0000256" key="3">
    <source>
        <dbReference type="ARBA" id="ARBA00022723"/>
    </source>
</evidence>
<dbReference type="InterPro" id="IPR033739">
    <property type="entry name" value="M10A_MMP"/>
</dbReference>
<dbReference type="GO" id="GO:0030198">
    <property type="term" value="P:extracellular matrix organization"/>
    <property type="evidence" value="ECO:0007669"/>
    <property type="project" value="TreeGrafter"/>
</dbReference>
<feature type="binding site" evidence="11">
    <location>
        <position position="194"/>
    </location>
    <ligand>
        <name>Zn(2+)</name>
        <dbReference type="ChEBI" id="CHEBI:29105"/>
        <label>1</label>
    </ligand>
</feature>
<evidence type="ECO:0000256" key="7">
    <source>
        <dbReference type="ARBA" id="ARBA00023049"/>
    </source>
</evidence>
<evidence type="ECO:0000256" key="5">
    <source>
        <dbReference type="ARBA" id="ARBA00022801"/>
    </source>
</evidence>
<feature type="signal peptide" evidence="12">
    <location>
        <begin position="1"/>
        <end position="17"/>
    </location>
</feature>
<dbReference type="SUPFAM" id="SSF47090">
    <property type="entry name" value="PGBD-like"/>
    <property type="match status" value="1"/>
</dbReference>
<feature type="binding site" description="in inhibited form" evidence="11">
    <location>
        <position position="107"/>
    </location>
    <ligand>
        <name>Zn(2+)</name>
        <dbReference type="ChEBI" id="CHEBI:29105"/>
        <label>2</label>
        <note>catalytic</note>
    </ligand>
</feature>
<feature type="binding site" evidence="11">
    <location>
        <position position="196"/>
    </location>
    <ligand>
        <name>Zn(2+)</name>
        <dbReference type="ChEBI" id="CHEBI:29105"/>
        <label>1</label>
    </ligand>
</feature>
<dbReference type="AlphaFoldDB" id="A0AB40CQW2"/>
<dbReference type="FunFam" id="3.40.390.10:FF:000018">
    <property type="entry name" value="Metalloendoproteinase 1"/>
    <property type="match status" value="1"/>
</dbReference>
<evidence type="ECO:0000256" key="12">
    <source>
        <dbReference type="SAM" id="SignalP"/>
    </source>
</evidence>
<feature type="binding site" evidence="11">
    <location>
        <position position="257"/>
    </location>
    <ligand>
        <name>Zn(2+)</name>
        <dbReference type="ChEBI" id="CHEBI:29105"/>
        <label>2</label>
        <note>catalytic</note>
    </ligand>
</feature>